<evidence type="ECO:0000313" key="1">
    <source>
        <dbReference type="EMBL" id="JAH51318.1"/>
    </source>
</evidence>
<dbReference type="AlphaFoldDB" id="A0A0E9TF34"/>
<organism evidence="1">
    <name type="scientific">Anguilla anguilla</name>
    <name type="common">European freshwater eel</name>
    <name type="synonym">Muraena anguilla</name>
    <dbReference type="NCBI Taxonomy" id="7936"/>
    <lineage>
        <taxon>Eukaryota</taxon>
        <taxon>Metazoa</taxon>
        <taxon>Chordata</taxon>
        <taxon>Craniata</taxon>
        <taxon>Vertebrata</taxon>
        <taxon>Euteleostomi</taxon>
        <taxon>Actinopterygii</taxon>
        <taxon>Neopterygii</taxon>
        <taxon>Teleostei</taxon>
        <taxon>Anguilliformes</taxon>
        <taxon>Anguillidae</taxon>
        <taxon>Anguilla</taxon>
    </lineage>
</organism>
<dbReference type="EMBL" id="GBXM01057259">
    <property type="protein sequence ID" value="JAH51318.1"/>
    <property type="molecule type" value="Transcribed_RNA"/>
</dbReference>
<protein>
    <submittedName>
        <fullName evidence="1">Uncharacterized protein</fullName>
    </submittedName>
</protein>
<reference evidence="1" key="1">
    <citation type="submission" date="2014-11" db="EMBL/GenBank/DDBJ databases">
        <authorList>
            <person name="Amaro Gonzalez C."/>
        </authorList>
    </citation>
    <scope>NUCLEOTIDE SEQUENCE</scope>
</reference>
<accession>A0A0E9TF34</accession>
<reference evidence="1" key="2">
    <citation type="journal article" date="2015" name="Fish Shellfish Immunol.">
        <title>Early steps in the European eel (Anguilla anguilla)-Vibrio vulnificus interaction in the gills: Role of the RtxA13 toxin.</title>
        <authorList>
            <person name="Callol A."/>
            <person name="Pajuelo D."/>
            <person name="Ebbesson L."/>
            <person name="Teles M."/>
            <person name="MacKenzie S."/>
            <person name="Amaro C."/>
        </authorList>
    </citation>
    <scope>NUCLEOTIDE SEQUENCE</scope>
</reference>
<name>A0A0E9TF34_ANGAN</name>
<sequence length="51" mass="6022">MTTKSCSQVFSPYRFHNPNFQRRIFKGNHAPIYVRGVCRALLMRESYDLQG</sequence>
<proteinExistence type="predicted"/>